<keyword evidence="2" id="KW-0496">Mitochondrion</keyword>
<gene>
    <name evidence="2" type="primary">atp8</name>
</gene>
<reference evidence="2" key="1">
    <citation type="journal article" date="2015" name="PeerJ">
        <title>Phylogenetic analysis of higher-level relationships within Hydroidolina (Cnidaria: Hydrozoa) using mitochondrial genome data and insight into their mitochondrial transcription.</title>
        <authorList>
            <person name="Kayal E."/>
            <person name="Bentlage B."/>
            <person name="Cartwright P."/>
            <person name="Yanagihara A.A."/>
            <person name="Lindsay D.J."/>
            <person name="Hopcroft R.R."/>
            <person name="Collins A.G."/>
        </authorList>
    </citation>
    <scope>NUCLEOTIDE SEQUENCE</scope>
</reference>
<evidence type="ECO:0000256" key="1">
    <source>
        <dbReference type="SAM" id="Phobius"/>
    </source>
</evidence>
<sequence length="68" mass="8265">MSQLDISISFSQFIGLIIGFYFFIFYVSFIINQYWYNKKIRFLDEEKLSEKELKESSNINLIKRILKL</sequence>
<keyword evidence="1" id="KW-0472">Membrane</keyword>
<accession>A0A0S2IB08</accession>
<organism evidence="2">
    <name type="scientific">Cladonema pacificum</name>
    <dbReference type="NCBI Taxonomy" id="499903"/>
    <lineage>
        <taxon>Eukaryota</taxon>
        <taxon>Metazoa</taxon>
        <taxon>Cnidaria</taxon>
        <taxon>Hydrozoa</taxon>
        <taxon>Hydroidolina</taxon>
        <taxon>Anthoathecata</taxon>
        <taxon>Capitata</taxon>
        <taxon>Cladonematidae</taxon>
        <taxon>Cladonema</taxon>
    </lineage>
</organism>
<dbReference type="EMBL" id="KT809323">
    <property type="protein sequence ID" value="ALO20659.1"/>
    <property type="molecule type" value="Genomic_DNA"/>
</dbReference>
<evidence type="ECO:0000313" key="2">
    <source>
        <dbReference type="EMBL" id="ALO20659.1"/>
    </source>
</evidence>
<proteinExistence type="predicted"/>
<dbReference type="AlphaFoldDB" id="A0A0S2IB08"/>
<keyword evidence="1" id="KW-1133">Transmembrane helix</keyword>
<keyword evidence="1" id="KW-0812">Transmembrane</keyword>
<feature type="transmembrane region" description="Helical" evidence="1">
    <location>
        <begin position="6"/>
        <end position="31"/>
    </location>
</feature>
<name>A0A0S2IB08_9CNID</name>
<geneLocation type="mitochondrion" evidence="2"/>
<protein>
    <submittedName>
        <fullName evidence="2">ATP synthase F0 subunit 8</fullName>
    </submittedName>
</protein>